<dbReference type="AlphaFoldDB" id="A0A198AC42"/>
<dbReference type="InterPro" id="IPR009057">
    <property type="entry name" value="Homeodomain-like_sf"/>
</dbReference>
<dbReference type="PANTHER" id="PTHR30055">
    <property type="entry name" value="HTH-TYPE TRANSCRIPTIONAL REGULATOR RUTR"/>
    <property type="match status" value="1"/>
</dbReference>
<organism evidence="4 5">
    <name type="scientific">Paenibacillus oryzisoli</name>
    <dbReference type="NCBI Taxonomy" id="1850517"/>
    <lineage>
        <taxon>Bacteria</taxon>
        <taxon>Bacillati</taxon>
        <taxon>Bacillota</taxon>
        <taxon>Bacilli</taxon>
        <taxon>Bacillales</taxon>
        <taxon>Paenibacillaceae</taxon>
        <taxon>Paenibacillus</taxon>
    </lineage>
</organism>
<accession>A0A198AC42</accession>
<dbReference type="Gene3D" id="1.10.10.60">
    <property type="entry name" value="Homeodomain-like"/>
    <property type="match status" value="1"/>
</dbReference>
<name>A0A198AC42_9BACL</name>
<comment type="caution">
    <text evidence="4">The sequence shown here is derived from an EMBL/GenBank/DDBJ whole genome shotgun (WGS) entry which is preliminary data.</text>
</comment>
<dbReference type="OrthoDB" id="277085at2"/>
<dbReference type="GO" id="GO:0003700">
    <property type="term" value="F:DNA-binding transcription factor activity"/>
    <property type="evidence" value="ECO:0007669"/>
    <property type="project" value="TreeGrafter"/>
</dbReference>
<evidence type="ECO:0000313" key="4">
    <source>
        <dbReference type="EMBL" id="OAS18523.1"/>
    </source>
</evidence>
<feature type="domain" description="HTH tetR-type" evidence="3">
    <location>
        <begin position="9"/>
        <end position="69"/>
    </location>
</feature>
<proteinExistence type="predicted"/>
<dbReference type="Proteomes" id="UP000078454">
    <property type="component" value="Unassembled WGS sequence"/>
</dbReference>
<keyword evidence="5" id="KW-1185">Reference proteome</keyword>
<protein>
    <submittedName>
        <fullName evidence="4">Transcriptional regulator</fullName>
    </submittedName>
</protein>
<dbReference type="InterPro" id="IPR001647">
    <property type="entry name" value="HTH_TetR"/>
</dbReference>
<keyword evidence="1 2" id="KW-0238">DNA-binding</keyword>
<dbReference type="RefSeq" id="WP_068664339.1">
    <property type="nucleotide sequence ID" value="NZ_LYPB01000064.1"/>
</dbReference>
<feature type="DNA-binding region" description="H-T-H motif" evidence="2">
    <location>
        <begin position="32"/>
        <end position="51"/>
    </location>
</feature>
<reference evidence="4 5" key="1">
    <citation type="submission" date="2016-05" db="EMBL/GenBank/DDBJ databases">
        <title>Paenibacillus sp. 1ZS3-15 nov., isolated from the rhizosphere soil.</title>
        <authorList>
            <person name="Zhang X.X."/>
            <person name="Zhang J."/>
        </authorList>
    </citation>
    <scope>NUCLEOTIDE SEQUENCE [LARGE SCALE GENOMIC DNA]</scope>
    <source>
        <strain evidence="4 5">1ZS3-15</strain>
    </source>
</reference>
<dbReference type="PANTHER" id="PTHR30055:SF226">
    <property type="entry name" value="HTH-TYPE TRANSCRIPTIONAL REGULATOR PKSA"/>
    <property type="match status" value="1"/>
</dbReference>
<dbReference type="PROSITE" id="PS50977">
    <property type="entry name" value="HTH_TETR_2"/>
    <property type="match status" value="1"/>
</dbReference>
<sequence>MNDSSGSKMGSSDKLLLAALHLIAEKGYNGVTTLEIATAAGLSEKTLFRHFGTKQKLLEAAFDRYHYAEEMKKLFAEKLVWDLEKDLLLVSTTYHEIMNRNRKMIQISLKEDEGQLPGFRARTQKHPQQLLEILTHYFTEMAAKGKIIATNPEMHAFTFIIMHFGAFMNDLDSQKSYPGITLAPFVQESIQLFARALRP</sequence>
<evidence type="ECO:0000259" key="3">
    <source>
        <dbReference type="PROSITE" id="PS50977"/>
    </source>
</evidence>
<dbReference type="PRINTS" id="PR00455">
    <property type="entry name" value="HTHTETR"/>
</dbReference>
<dbReference type="InterPro" id="IPR050109">
    <property type="entry name" value="HTH-type_TetR-like_transc_reg"/>
</dbReference>
<evidence type="ECO:0000256" key="1">
    <source>
        <dbReference type="ARBA" id="ARBA00023125"/>
    </source>
</evidence>
<dbReference type="EMBL" id="LYPB01000064">
    <property type="protein sequence ID" value="OAS18523.1"/>
    <property type="molecule type" value="Genomic_DNA"/>
</dbReference>
<evidence type="ECO:0000313" key="5">
    <source>
        <dbReference type="Proteomes" id="UP000078454"/>
    </source>
</evidence>
<dbReference type="SUPFAM" id="SSF46689">
    <property type="entry name" value="Homeodomain-like"/>
    <property type="match status" value="1"/>
</dbReference>
<dbReference type="STRING" id="1850517.A8708_03890"/>
<evidence type="ECO:0000256" key="2">
    <source>
        <dbReference type="PROSITE-ProRule" id="PRU00335"/>
    </source>
</evidence>
<dbReference type="GO" id="GO:0000976">
    <property type="term" value="F:transcription cis-regulatory region binding"/>
    <property type="evidence" value="ECO:0007669"/>
    <property type="project" value="TreeGrafter"/>
</dbReference>
<dbReference type="Pfam" id="PF00440">
    <property type="entry name" value="TetR_N"/>
    <property type="match status" value="1"/>
</dbReference>
<gene>
    <name evidence="4" type="ORF">A8708_03890</name>
</gene>
<dbReference type="Gene3D" id="1.10.357.10">
    <property type="entry name" value="Tetracycline Repressor, domain 2"/>
    <property type="match status" value="1"/>
</dbReference>